<name>A0A0D8BMU9_9ACTN</name>
<evidence type="ECO:0000313" key="2">
    <source>
        <dbReference type="Proteomes" id="UP000032545"/>
    </source>
</evidence>
<keyword evidence="2" id="KW-1185">Reference proteome</keyword>
<dbReference type="PATRIC" id="fig|1502723.3.peg.178"/>
<reference evidence="2" key="1">
    <citation type="submission" date="2015-02" db="EMBL/GenBank/DDBJ databases">
        <title>Draft Genome of Frankia sp. CpI1-S.</title>
        <authorList>
            <person name="Oshone R.T."/>
            <person name="Ngom M."/>
            <person name="Ghodhbane-Gtari F."/>
            <person name="Gtari M."/>
            <person name="Morris K."/>
            <person name="Thomas K."/>
            <person name="Sen A."/>
            <person name="Tisa L.S."/>
        </authorList>
    </citation>
    <scope>NUCLEOTIDE SEQUENCE [LARGE SCALE GENOMIC DNA]</scope>
    <source>
        <strain evidence="2">CpI1-S</strain>
    </source>
</reference>
<dbReference type="Proteomes" id="UP000032545">
    <property type="component" value="Unassembled WGS sequence"/>
</dbReference>
<proteinExistence type="predicted"/>
<dbReference type="AlphaFoldDB" id="A0A0D8BMU9"/>
<dbReference type="EMBL" id="JYFN01000001">
    <property type="protein sequence ID" value="KJE25543.1"/>
    <property type="molecule type" value="Genomic_DNA"/>
</dbReference>
<reference evidence="1 2" key="2">
    <citation type="journal article" date="2016" name="Genome Announc.">
        <title>Permanent Draft Genome Sequences for Two Variants of Frankia sp. Strain CpI1, the First Frankia Strain Isolated from Root Nodules of Comptonia peregrina.</title>
        <authorList>
            <person name="Oshone R."/>
            <person name="Hurst S.G.IV."/>
            <person name="Abebe-Akele F."/>
            <person name="Simpson S."/>
            <person name="Morris K."/>
            <person name="Thomas W.K."/>
            <person name="Tisa L.S."/>
        </authorList>
    </citation>
    <scope>NUCLEOTIDE SEQUENCE [LARGE SCALE GENOMIC DNA]</scope>
    <source>
        <strain evidence="2">CpI1-S</strain>
    </source>
</reference>
<protein>
    <submittedName>
        <fullName evidence="1">Uncharacterized protein</fullName>
    </submittedName>
</protein>
<organism evidence="1 2">
    <name type="scientific">Frankia torreyi</name>
    <dbReference type="NCBI Taxonomy" id="1856"/>
    <lineage>
        <taxon>Bacteria</taxon>
        <taxon>Bacillati</taxon>
        <taxon>Actinomycetota</taxon>
        <taxon>Actinomycetes</taxon>
        <taxon>Frankiales</taxon>
        <taxon>Frankiaceae</taxon>
        <taxon>Frankia</taxon>
    </lineage>
</organism>
<accession>A0A0D8BMU9</accession>
<gene>
    <name evidence="1" type="ORF">FF36_00159</name>
</gene>
<dbReference type="OrthoDB" id="3218131at2"/>
<dbReference type="RefSeq" id="WP_044882964.1">
    <property type="nucleotide sequence ID" value="NZ_JYFN01000001.1"/>
</dbReference>
<evidence type="ECO:0000313" key="1">
    <source>
        <dbReference type="EMBL" id="KJE25543.1"/>
    </source>
</evidence>
<comment type="caution">
    <text evidence="1">The sequence shown here is derived from an EMBL/GenBank/DDBJ whole genome shotgun (WGS) entry which is preliminary data.</text>
</comment>
<sequence>MSKPKICPRCKGTGRKGKNLCQACNPSGAIGDRVVGAGQRLADRLTGTSTRLTPIGVVQTRRGRQTVSALPDGLAPPDTTGINPQACDRCESTAGPLRLTRKGAFCADGCPS</sequence>